<reference evidence="1 2" key="1">
    <citation type="submission" date="2023-03" db="EMBL/GenBank/DDBJ databases">
        <title>Draft genome sequence of type strain Streptomyces ferralitis JCM 14344.</title>
        <authorList>
            <person name="Klaysubun C."/>
            <person name="Duangmal K."/>
        </authorList>
    </citation>
    <scope>NUCLEOTIDE SEQUENCE [LARGE SCALE GENOMIC DNA]</scope>
    <source>
        <strain evidence="1 2">JCM 14344</strain>
    </source>
</reference>
<gene>
    <name evidence="1" type="ORF">P2L57_39220</name>
</gene>
<comment type="caution">
    <text evidence="1">The sequence shown here is derived from an EMBL/GenBank/DDBJ whole genome shotgun (WGS) entry which is preliminary data.</text>
</comment>
<name>A0ABT5ZCH5_9ACTN</name>
<organism evidence="1 2">
    <name type="scientific">Streptantibioticus ferralitis</name>
    <dbReference type="NCBI Taxonomy" id="236510"/>
    <lineage>
        <taxon>Bacteria</taxon>
        <taxon>Bacillati</taxon>
        <taxon>Actinomycetota</taxon>
        <taxon>Actinomycetes</taxon>
        <taxon>Kitasatosporales</taxon>
        <taxon>Streptomycetaceae</taxon>
        <taxon>Streptantibioticus</taxon>
    </lineage>
</organism>
<dbReference type="EMBL" id="JARHTQ010000064">
    <property type="protein sequence ID" value="MDF2261533.1"/>
    <property type="molecule type" value="Genomic_DNA"/>
</dbReference>
<dbReference type="Proteomes" id="UP001220022">
    <property type="component" value="Unassembled WGS sequence"/>
</dbReference>
<dbReference type="RefSeq" id="WP_275823263.1">
    <property type="nucleotide sequence ID" value="NZ_BAAANM010000059.1"/>
</dbReference>
<sequence>MPEVRQARVSDHRTIVGCVRKWWSDSRPPDQARELSLLLPKLYLQFFSSTSLVVEDSGGIRAFLVGFYSADNATESTRSRPNMVSKTERSH</sequence>
<protein>
    <submittedName>
        <fullName evidence="1">Uncharacterized protein</fullName>
    </submittedName>
</protein>
<dbReference type="Gene3D" id="3.40.630.30">
    <property type="match status" value="1"/>
</dbReference>
<evidence type="ECO:0000313" key="2">
    <source>
        <dbReference type="Proteomes" id="UP001220022"/>
    </source>
</evidence>
<keyword evidence="2" id="KW-1185">Reference proteome</keyword>
<evidence type="ECO:0000313" key="1">
    <source>
        <dbReference type="EMBL" id="MDF2261533.1"/>
    </source>
</evidence>
<proteinExistence type="predicted"/>
<accession>A0ABT5ZCH5</accession>